<sequence>MNNDYATRAEFQMLEKHMNTRFDLIESSLREVKNELKNDIKSESHQRMRESESLKEDIINLVDQKISVNISNMKDAQNKWFIATILVVLGLAGRIFGVY</sequence>
<proteinExistence type="predicted"/>
<comment type="caution">
    <text evidence="2">The sequence shown here is derived from an EMBL/GenBank/DDBJ whole genome shotgun (WGS) entry which is preliminary data.</text>
</comment>
<name>A0AAJ4VJ23_MAMSC</name>
<dbReference type="Proteomes" id="UP000274792">
    <property type="component" value="Unassembled WGS sequence"/>
</dbReference>
<keyword evidence="1" id="KW-0812">Transmembrane</keyword>
<protein>
    <recommendedName>
        <fullName evidence="4">DUF1640 domain-containing protein</fullName>
    </recommendedName>
</protein>
<accession>A0AAJ4VJ23</accession>
<keyword evidence="1" id="KW-0472">Membrane</keyword>
<evidence type="ECO:0008006" key="4">
    <source>
        <dbReference type="Google" id="ProtNLM"/>
    </source>
</evidence>
<evidence type="ECO:0000313" key="2">
    <source>
        <dbReference type="EMBL" id="RTX74964.1"/>
    </source>
</evidence>
<evidence type="ECO:0000313" key="3">
    <source>
        <dbReference type="Proteomes" id="UP000274792"/>
    </source>
</evidence>
<feature type="transmembrane region" description="Helical" evidence="1">
    <location>
        <begin position="80"/>
        <end position="97"/>
    </location>
</feature>
<dbReference type="EMBL" id="RXWV01000010">
    <property type="protein sequence ID" value="RTX74964.1"/>
    <property type="molecule type" value="Genomic_DNA"/>
</dbReference>
<dbReference type="RefSeq" id="WP_126476501.1">
    <property type="nucleotide sequence ID" value="NZ_RXWV01000010.1"/>
</dbReference>
<reference evidence="2 3" key="1">
    <citation type="submission" date="2018-10" db="EMBL/GenBank/DDBJ databases">
        <title>A collection Staphylococci species genome sequencing.</title>
        <authorList>
            <person name="Cole K."/>
        </authorList>
    </citation>
    <scope>NUCLEOTIDE SEQUENCE [LARGE SCALE GENOMIC DNA]</scope>
    <source>
        <strain evidence="3">NCTC 12218</strain>
    </source>
</reference>
<organism evidence="2 3">
    <name type="scientific">Mammaliicoccus sciuri</name>
    <name type="common">Staphylococcus sciuri</name>
    <dbReference type="NCBI Taxonomy" id="1296"/>
    <lineage>
        <taxon>Bacteria</taxon>
        <taxon>Bacillati</taxon>
        <taxon>Bacillota</taxon>
        <taxon>Bacilli</taxon>
        <taxon>Bacillales</taxon>
        <taxon>Staphylococcaceae</taxon>
        <taxon>Mammaliicoccus</taxon>
    </lineage>
</organism>
<keyword evidence="1" id="KW-1133">Transmembrane helix</keyword>
<gene>
    <name evidence="2" type="ORF">CD117_01935</name>
</gene>
<dbReference type="AlphaFoldDB" id="A0AAJ4VJ23"/>
<evidence type="ECO:0000256" key="1">
    <source>
        <dbReference type="SAM" id="Phobius"/>
    </source>
</evidence>